<dbReference type="AlphaFoldDB" id="A0A6M8ENE0"/>
<dbReference type="RefSeq" id="WP_172127495.1">
    <property type="nucleotide sequence ID" value="NZ_CP042652.1"/>
</dbReference>
<evidence type="ECO:0000313" key="2">
    <source>
        <dbReference type="Proteomes" id="UP000503483"/>
    </source>
</evidence>
<sequence>MQTDFNSIFWKTWGVNQRVYAYEDVYRIKNNDTNKEKKKFFKFKNSTNMRIDDFIELLYKEPNNFYFLFDNLFSKVENDNSLELIKELNNIAFTFRFLDIFETKDIEKIVNIFSFQIAYIIKHIEKLNIDINLFEQSLKDNSFKPYIDNYEKINNKNQNGVAYDLHTIFYKLTESISVNYDSNIKDIDESKVFVNDVSRWKNGELPEFFKVIVMNVTFFSKKQKYEQRAQLILMLILRALLHIKKEFNIDEEIEDQFLEKLKNFRKKSLDELTNLKLKYCIDFENILFEQNDSNSLDLNNLIKYIAPFFEDIKEINIEKDLQNKMTKYLTKNVNWHY</sequence>
<gene>
    <name evidence="1" type="ORF">AACT_2521</name>
</gene>
<dbReference type="Proteomes" id="UP000503483">
    <property type="component" value="Chromosome"/>
</dbReference>
<protein>
    <submittedName>
        <fullName evidence="1">Uncharacterized protein</fullName>
    </submittedName>
</protein>
<dbReference type="KEGG" id="paco:AACT_2521"/>
<name>A0A6M8ENE0_9BACT</name>
<evidence type="ECO:0000313" key="1">
    <source>
        <dbReference type="EMBL" id="QKE29609.1"/>
    </source>
</evidence>
<keyword evidence="2" id="KW-1185">Reference proteome</keyword>
<dbReference type="EMBL" id="CP042652">
    <property type="protein sequence ID" value="QKE29609.1"/>
    <property type="molecule type" value="Genomic_DNA"/>
</dbReference>
<accession>A0A6M8ENE0</accession>
<proteinExistence type="predicted"/>
<organism evidence="1 2">
    <name type="scientific">Arcobacter acticola</name>
    <dbReference type="NCBI Taxonomy" id="1849015"/>
    <lineage>
        <taxon>Bacteria</taxon>
        <taxon>Pseudomonadati</taxon>
        <taxon>Campylobacterota</taxon>
        <taxon>Epsilonproteobacteria</taxon>
        <taxon>Campylobacterales</taxon>
        <taxon>Arcobacteraceae</taxon>
        <taxon>Arcobacter</taxon>
    </lineage>
</organism>
<reference evidence="1 2" key="1">
    <citation type="submission" date="2019-08" db="EMBL/GenBank/DDBJ databases">
        <title>Complete genome sequence of Arcobacter acticola.</title>
        <authorList>
            <person name="Miller W."/>
        </authorList>
    </citation>
    <scope>NUCLEOTIDE SEQUENCE [LARGE SCALE GENOMIC DNA]</scope>
    <source>
        <strain evidence="1 2">KCTC 52212</strain>
    </source>
</reference>